<reference evidence="6" key="1">
    <citation type="journal article" date="2019" name="Int. J. Syst. Evol. Microbiol.">
        <title>The Global Catalogue of Microorganisms (GCM) 10K type strain sequencing project: providing services to taxonomists for standard genome sequencing and annotation.</title>
        <authorList>
            <consortium name="The Broad Institute Genomics Platform"/>
            <consortium name="The Broad Institute Genome Sequencing Center for Infectious Disease"/>
            <person name="Wu L."/>
            <person name="Ma J."/>
        </authorList>
    </citation>
    <scope>NUCLEOTIDE SEQUENCE [LARGE SCALE GENOMIC DNA]</scope>
    <source>
        <strain evidence="6">CCM 8689</strain>
    </source>
</reference>
<evidence type="ECO:0000256" key="1">
    <source>
        <dbReference type="ARBA" id="ARBA00004370"/>
    </source>
</evidence>
<organism evidence="5 6">
    <name type="scientific">Pedobacter jamesrossensis</name>
    <dbReference type="NCBI Taxonomy" id="1908238"/>
    <lineage>
        <taxon>Bacteria</taxon>
        <taxon>Pseudomonadati</taxon>
        <taxon>Bacteroidota</taxon>
        <taxon>Sphingobacteriia</taxon>
        <taxon>Sphingobacteriales</taxon>
        <taxon>Sphingobacteriaceae</taxon>
        <taxon>Pedobacter</taxon>
    </lineage>
</organism>
<feature type="chain" id="PRO_5046595384" evidence="3">
    <location>
        <begin position="23"/>
        <end position="851"/>
    </location>
</feature>
<gene>
    <name evidence="5" type="ORF">ACFOUY_12235</name>
</gene>
<keyword evidence="6" id="KW-1185">Reference proteome</keyword>
<evidence type="ECO:0000256" key="2">
    <source>
        <dbReference type="ARBA" id="ARBA00023136"/>
    </source>
</evidence>
<proteinExistence type="predicted"/>
<evidence type="ECO:0000259" key="4">
    <source>
        <dbReference type="Pfam" id="PF01103"/>
    </source>
</evidence>
<feature type="domain" description="Bacterial surface antigen (D15)" evidence="4">
    <location>
        <begin position="582"/>
        <end position="817"/>
    </location>
</feature>
<evidence type="ECO:0000256" key="3">
    <source>
        <dbReference type="SAM" id="SignalP"/>
    </source>
</evidence>
<comment type="caution">
    <text evidence="5">The sequence shown here is derived from an EMBL/GenBank/DDBJ whole genome shotgun (WGS) entry which is preliminary data.</text>
</comment>
<comment type="subcellular location">
    <subcellularLocation>
        <location evidence="1">Membrane</location>
    </subcellularLocation>
</comment>
<feature type="signal peptide" evidence="3">
    <location>
        <begin position="1"/>
        <end position="22"/>
    </location>
</feature>
<keyword evidence="3" id="KW-0732">Signal</keyword>
<keyword evidence="2" id="KW-0472">Membrane</keyword>
<dbReference type="InterPro" id="IPR000184">
    <property type="entry name" value="Bac_surfAg_D15"/>
</dbReference>
<dbReference type="RefSeq" id="WP_378960982.1">
    <property type="nucleotide sequence ID" value="NZ_JBHRXC010000016.1"/>
</dbReference>
<protein>
    <submittedName>
        <fullName evidence="5">BamA/TamA family outer membrane protein</fullName>
    </submittedName>
</protein>
<dbReference type="Proteomes" id="UP001595792">
    <property type="component" value="Unassembled WGS sequence"/>
</dbReference>
<name>A0ABV8NK92_9SPHI</name>
<accession>A0ABV8NK92</accession>
<evidence type="ECO:0000313" key="6">
    <source>
        <dbReference type="Proteomes" id="UP001595792"/>
    </source>
</evidence>
<sequence length="851" mass="96944">MKKSIFFFLAFCISFSGLNTVAQNKIDFPDSVNVRIMPRYDSVSRMHRKIFGENYRKEYAMQTRLPIIRLSQISGGLTAFQKGGGNQTRSVRLHDASGNEWSLRSVEKFPEVLLPAGLRETFLATVIKDNMSAQHPFSALIVPPLTEAIGAPHSSPVIGYVAPDQGLGEFTKEFASTVCLLEIREPIGKSDNSEKMLQRLRSTEEITYNSELYLKLKCLDVLIGDWDRHEDQWRWKALKGPGGARYTPIPRDRDQVFYRSDGKIQRAAQSSWFLPMMQGYERNLQNINWFLWEGREINTKLFSEMSKDTWDRVVREFCIQMSDELLEVALKKLPRDAYLLRHDQLFSQLQQRRSTLPEMMDKYYLFFNRIVDIELSDKSEKIQISDVAGNGIKVIVTQNEKDGGIEPIYNRTFDPMVTKEIRLYLHGGVDAVSLDNKTSSIKIRIIAEKDAKDLNISQSKISPDLYAHKDQLTIHGQDSHKLNTHLSNDSANVAYLAKDLYSRHYIFPILGYNNDDGIAAGLTFKITSPGFRKTPYGNSQSFSFLYSFGSSAFNFRYNGDWIHAIGKADFVVEANASAPMNSQNFYGLGNQTPYDDDLDDIYYRARFNLYELSPALRWRLKKTTFSVGPTFQYYNYDKDGNQGRLISMTNQLHSSDSTTIAQNKAFAGVILKYILDTRDRSILPTKGVLLDTRLTAYEGLNSYSNTFGQFNAEMSFHQRLDSAAHFVLTDRIGGGISAGKPAFYQEQFLGGQGNLLGYHEYRFAGEQSLFNNLELKAKLGSLISYVLPGEIGLLGIYDIGRVWKRNEDSRQWHQSVGGGIYFAPASLSLIKIVASYSKEGWYPYFTLSFRY</sequence>
<dbReference type="Gene3D" id="2.40.160.50">
    <property type="entry name" value="membrane protein fhac: a member of the omp85/tpsb transporter family"/>
    <property type="match status" value="1"/>
</dbReference>
<evidence type="ECO:0000313" key="5">
    <source>
        <dbReference type="EMBL" id="MFC4197465.1"/>
    </source>
</evidence>
<dbReference type="EMBL" id="JBHSBY010000118">
    <property type="protein sequence ID" value="MFC4197465.1"/>
    <property type="molecule type" value="Genomic_DNA"/>
</dbReference>
<dbReference type="Pfam" id="PF01103">
    <property type="entry name" value="Omp85"/>
    <property type="match status" value="1"/>
</dbReference>